<evidence type="ECO:0000313" key="3">
    <source>
        <dbReference type="Proteomes" id="UP000053317"/>
    </source>
</evidence>
<sequence length="415" mass="46236">MKFKAVNMAAALGLSRFQPLFTWGFPCPFWKSSTKQHRTSSQIHHFTQPKPLHVAKQHIKTIATTVICTPLISGELNAETVAFINTESKLRELLLPSESCNVLVRGGPLASKASPCQDLEQNVSNHDGTNNVDTGQMPKSWALIPYTGRPVNEQNNNSITPEMKGALKLSVEADNREGSSEVPNYNKNDQSDDGDQAIENIQADDDSALQSLSQAHEHVKEHNGKQSVEEEPQEAESFARNFPRTNKYENCISSDDHQHSETKAPTFNSFATNIPTTSFTFRSPYPSEYSYEKSSSSSHSRSTSFSSIQTIPSSPPPPFSPTLTPAEAEAHHLKNLIMIAHIKRQGEKNQNLTTAAPTAPLTAEVEHEDEEEEEELQPLKQKGKNWKKNKAKKERKKKTQKQKESDHDDGPENVN</sequence>
<protein>
    <submittedName>
        <fullName evidence="2">Uncharacterized protein</fullName>
    </submittedName>
</protein>
<dbReference type="Proteomes" id="UP000053317">
    <property type="component" value="Unassembled WGS sequence"/>
</dbReference>
<feature type="region of interest" description="Disordered" evidence="1">
    <location>
        <begin position="358"/>
        <end position="415"/>
    </location>
</feature>
<feature type="compositionally biased region" description="Basic and acidic residues" evidence="1">
    <location>
        <begin position="215"/>
        <end position="228"/>
    </location>
</feature>
<feature type="region of interest" description="Disordered" evidence="1">
    <location>
        <begin position="173"/>
        <end position="195"/>
    </location>
</feature>
<evidence type="ECO:0000256" key="1">
    <source>
        <dbReference type="SAM" id="MobiDB-lite"/>
    </source>
</evidence>
<feature type="compositionally biased region" description="Polar residues" evidence="1">
    <location>
        <begin position="263"/>
        <end position="280"/>
    </location>
</feature>
<comment type="caution">
    <text evidence="2">The sequence shown here is derived from an EMBL/GenBank/DDBJ whole genome shotgun (WGS) entry which is preliminary data.</text>
</comment>
<dbReference type="AlphaFoldDB" id="A0A0G2E8T4"/>
<name>A0A0G2E8T4_PHACM</name>
<organism evidence="2 3">
    <name type="scientific">Phaeomoniella chlamydospora</name>
    <name type="common">Phaeoacremonium chlamydosporum</name>
    <dbReference type="NCBI Taxonomy" id="158046"/>
    <lineage>
        <taxon>Eukaryota</taxon>
        <taxon>Fungi</taxon>
        <taxon>Dikarya</taxon>
        <taxon>Ascomycota</taxon>
        <taxon>Pezizomycotina</taxon>
        <taxon>Eurotiomycetes</taxon>
        <taxon>Chaetothyriomycetidae</taxon>
        <taxon>Phaeomoniellales</taxon>
        <taxon>Phaeomoniellaceae</taxon>
        <taxon>Phaeomoniella</taxon>
    </lineage>
</organism>
<dbReference type="EMBL" id="LCWF01000108">
    <property type="protein sequence ID" value="KKY19382.1"/>
    <property type="molecule type" value="Genomic_DNA"/>
</dbReference>
<proteinExistence type="predicted"/>
<accession>A0A0G2E8T4</accession>
<feature type="region of interest" description="Disordered" evidence="1">
    <location>
        <begin position="214"/>
        <end position="324"/>
    </location>
</feature>
<feature type="compositionally biased region" description="Basic residues" evidence="1">
    <location>
        <begin position="381"/>
        <end position="400"/>
    </location>
</feature>
<feature type="compositionally biased region" description="Basic and acidic residues" evidence="1">
    <location>
        <begin position="401"/>
        <end position="415"/>
    </location>
</feature>
<feature type="compositionally biased region" description="Acidic residues" evidence="1">
    <location>
        <begin position="366"/>
        <end position="376"/>
    </location>
</feature>
<keyword evidence="3" id="KW-1185">Reference proteome</keyword>
<evidence type="ECO:0000313" key="2">
    <source>
        <dbReference type="EMBL" id="KKY19382.1"/>
    </source>
</evidence>
<reference evidence="2 3" key="2">
    <citation type="submission" date="2015-05" db="EMBL/GenBank/DDBJ databases">
        <authorList>
            <person name="Morales-Cruz A."/>
            <person name="Amrine K.C."/>
            <person name="Cantu D."/>
        </authorList>
    </citation>
    <scope>NUCLEOTIDE SEQUENCE [LARGE SCALE GENOMIC DNA]</scope>
    <source>
        <strain evidence="2">UCRPC4</strain>
    </source>
</reference>
<feature type="compositionally biased region" description="Low complexity" evidence="1">
    <location>
        <begin position="281"/>
        <end position="312"/>
    </location>
</feature>
<gene>
    <name evidence="2" type="ORF">UCRPC4_g04542</name>
</gene>
<reference evidence="2 3" key="1">
    <citation type="submission" date="2015-05" db="EMBL/GenBank/DDBJ databases">
        <title>Distinctive expansion of gene families associated with plant cell wall degradation and secondary metabolism in the genomes of grapevine trunk pathogens.</title>
        <authorList>
            <person name="Lawrence D.P."/>
            <person name="Travadon R."/>
            <person name="Rolshausen P.E."/>
            <person name="Baumgartner K."/>
        </authorList>
    </citation>
    <scope>NUCLEOTIDE SEQUENCE [LARGE SCALE GENOMIC DNA]</scope>
    <source>
        <strain evidence="2">UCRPC4</strain>
    </source>
</reference>